<feature type="transmembrane region" description="Helical" evidence="1">
    <location>
        <begin position="40"/>
        <end position="58"/>
    </location>
</feature>
<name>A0A286UIF4_9AGAM</name>
<keyword evidence="3" id="KW-1185">Reference proteome</keyword>
<sequence>MGHWVTQRPRSGNTAALGFFLGSTFFSNILDFFRGRRTRVGNFFFGGFSFVSLSLSSVSEVISSGI</sequence>
<dbReference type="Proteomes" id="UP000217199">
    <property type="component" value="Unassembled WGS sequence"/>
</dbReference>
<keyword evidence="1" id="KW-0472">Membrane</keyword>
<evidence type="ECO:0000313" key="2">
    <source>
        <dbReference type="EMBL" id="PAV19235.1"/>
    </source>
</evidence>
<protein>
    <submittedName>
        <fullName evidence="2">Uncharacterized protein</fullName>
    </submittedName>
</protein>
<gene>
    <name evidence="2" type="ORF">PNOK_0416800</name>
</gene>
<proteinExistence type="predicted"/>
<accession>A0A286UIF4</accession>
<reference evidence="2 3" key="1">
    <citation type="journal article" date="2017" name="Mol. Ecol.">
        <title>Comparative and population genomic landscape of Phellinus noxius: A hypervariable fungus causing root rot in trees.</title>
        <authorList>
            <person name="Chung C.L."/>
            <person name="Lee T.J."/>
            <person name="Akiba M."/>
            <person name="Lee H.H."/>
            <person name="Kuo T.H."/>
            <person name="Liu D."/>
            <person name="Ke H.M."/>
            <person name="Yokoi T."/>
            <person name="Roa M.B."/>
            <person name="Lu M.J."/>
            <person name="Chang Y.Y."/>
            <person name="Ann P.J."/>
            <person name="Tsai J.N."/>
            <person name="Chen C.Y."/>
            <person name="Tzean S.S."/>
            <person name="Ota Y."/>
            <person name="Hattori T."/>
            <person name="Sahashi N."/>
            <person name="Liou R.F."/>
            <person name="Kikuchi T."/>
            <person name="Tsai I.J."/>
        </authorList>
    </citation>
    <scope>NUCLEOTIDE SEQUENCE [LARGE SCALE GENOMIC DNA]</scope>
    <source>
        <strain evidence="2 3">FFPRI411160</strain>
    </source>
</reference>
<feature type="transmembrane region" description="Helical" evidence="1">
    <location>
        <begin position="15"/>
        <end position="33"/>
    </location>
</feature>
<keyword evidence="1" id="KW-0812">Transmembrane</keyword>
<organism evidence="2 3">
    <name type="scientific">Pyrrhoderma noxium</name>
    <dbReference type="NCBI Taxonomy" id="2282107"/>
    <lineage>
        <taxon>Eukaryota</taxon>
        <taxon>Fungi</taxon>
        <taxon>Dikarya</taxon>
        <taxon>Basidiomycota</taxon>
        <taxon>Agaricomycotina</taxon>
        <taxon>Agaricomycetes</taxon>
        <taxon>Hymenochaetales</taxon>
        <taxon>Hymenochaetaceae</taxon>
        <taxon>Pyrrhoderma</taxon>
    </lineage>
</organism>
<evidence type="ECO:0000313" key="3">
    <source>
        <dbReference type="Proteomes" id="UP000217199"/>
    </source>
</evidence>
<dbReference type="EMBL" id="NBII01000004">
    <property type="protein sequence ID" value="PAV19235.1"/>
    <property type="molecule type" value="Genomic_DNA"/>
</dbReference>
<keyword evidence="1" id="KW-1133">Transmembrane helix</keyword>
<dbReference type="AlphaFoldDB" id="A0A286UIF4"/>
<comment type="caution">
    <text evidence="2">The sequence shown here is derived from an EMBL/GenBank/DDBJ whole genome shotgun (WGS) entry which is preliminary data.</text>
</comment>
<evidence type="ECO:0000256" key="1">
    <source>
        <dbReference type="SAM" id="Phobius"/>
    </source>
</evidence>
<dbReference type="InParanoid" id="A0A286UIF4"/>